<evidence type="ECO:0008006" key="3">
    <source>
        <dbReference type="Google" id="ProtNLM"/>
    </source>
</evidence>
<organism evidence="1 2">
    <name type="scientific">Lentinula lateritia</name>
    <dbReference type="NCBI Taxonomy" id="40482"/>
    <lineage>
        <taxon>Eukaryota</taxon>
        <taxon>Fungi</taxon>
        <taxon>Dikarya</taxon>
        <taxon>Basidiomycota</taxon>
        <taxon>Agaricomycotina</taxon>
        <taxon>Agaricomycetes</taxon>
        <taxon>Agaricomycetidae</taxon>
        <taxon>Agaricales</taxon>
        <taxon>Marasmiineae</taxon>
        <taxon>Omphalotaceae</taxon>
        <taxon>Lentinula</taxon>
    </lineage>
</organism>
<proteinExistence type="predicted"/>
<gene>
    <name evidence="1" type="ORF">C8J55DRAFT_559521</name>
</gene>
<reference evidence="1" key="2">
    <citation type="journal article" date="2023" name="Proc. Natl. Acad. Sci. U.S.A.">
        <title>A global phylogenomic analysis of the shiitake genus Lentinula.</title>
        <authorList>
            <person name="Sierra-Patev S."/>
            <person name="Min B."/>
            <person name="Naranjo-Ortiz M."/>
            <person name="Looney B."/>
            <person name="Konkel Z."/>
            <person name="Slot J.C."/>
            <person name="Sakamoto Y."/>
            <person name="Steenwyk J.L."/>
            <person name="Rokas A."/>
            <person name="Carro J."/>
            <person name="Camarero S."/>
            <person name="Ferreira P."/>
            <person name="Molpeceres G."/>
            <person name="Ruiz-Duenas F.J."/>
            <person name="Serrano A."/>
            <person name="Henrissat B."/>
            <person name="Drula E."/>
            <person name="Hughes K.W."/>
            <person name="Mata J.L."/>
            <person name="Ishikawa N.K."/>
            <person name="Vargas-Isla R."/>
            <person name="Ushijima S."/>
            <person name="Smith C.A."/>
            <person name="Donoghue J."/>
            <person name="Ahrendt S."/>
            <person name="Andreopoulos W."/>
            <person name="He G."/>
            <person name="LaButti K."/>
            <person name="Lipzen A."/>
            <person name="Ng V."/>
            <person name="Riley R."/>
            <person name="Sandor L."/>
            <person name="Barry K."/>
            <person name="Martinez A.T."/>
            <person name="Xiao Y."/>
            <person name="Gibbons J.G."/>
            <person name="Terashima K."/>
            <person name="Grigoriev I.V."/>
            <person name="Hibbett D."/>
        </authorList>
    </citation>
    <scope>NUCLEOTIDE SEQUENCE</scope>
    <source>
        <strain evidence="1">Sp2 HRB7682 ss15</strain>
    </source>
</reference>
<dbReference type="Proteomes" id="UP001150238">
    <property type="component" value="Unassembled WGS sequence"/>
</dbReference>
<protein>
    <recommendedName>
        <fullName evidence="3">F-box domain-containing protein</fullName>
    </recommendedName>
</protein>
<dbReference type="SUPFAM" id="SSF52047">
    <property type="entry name" value="RNI-like"/>
    <property type="match status" value="1"/>
</dbReference>
<reference evidence="1" key="1">
    <citation type="submission" date="2022-08" db="EMBL/GenBank/DDBJ databases">
        <authorList>
            <consortium name="DOE Joint Genome Institute"/>
            <person name="Min B."/>
            <person name="Riley R."/>
            <person name="Sierra-Patev S."/>
            <person name="Naranjo-Ortiz M."/>
            <person name="Looney B."/>
            <person name="Konkel Z."/>
            <person name="Slot J.C."/>
            <person name="Sakamoto Y."/>
            <person name="Steenwyk J.L."/>
            <person name="Rokas A."/>
            <person name="Carro J."/>
            <person name="Camarero S."/>
            <person name="Ferreira P."/>
            <person name="Molpeceres G."/>
            <person name="Ruiz-Duenas F.J."/>
            <person name="Serrano A."/>
            <person name="Henrissat B."/>
            <person name="Drula E."/>
            <person name="Hughes K.W."/>
            <person name="Mata J.L."/>
            <person name="Ishikawa N.K."/>
            <person name="Vargas-Isla R."/>
            <person name="Ushijima S."/>
            <person name="Smith C.A."/>
            <person name="Ahrendt S."/>
            <person name="Andreopoulos W."/>
            <person name="He G."/>
            <person name="Labutti K."/>
            <person name="Lipzen A."/>
            <person name="Ng V."/>
            <person name="Sandor L."/>
            <person name="Barry K."/>
            <person name="Martinez A.T."/>
            <person name="Xiao Y."/>
            <person name="Gibbons J.G."/>
            <person name="Terashima K."/>
            <person name="Hibbett D.S."/>
            <person name="Grigoriev I.V."/>
        </authorList>
    </citation>
    <scope>NUCLEOTIDE SEQUENCE</scope>
    <source>
        <strain evidence="1">Sp2 HRB7682 ss15</strain>
    </source>
</reference>
<comment type="caution">
    <text evidence="1">The sequence shown here is derived from an EMBL/GenBank/DDBJ whole genome shotgun (WGS) entry which is preliminary data.</text>
</comment>
<sequence>MSGKKHNHDIWPTHCVLPAELWLIIGSLVGKDLWALASTCHFLAEVLYPLLYRDVVCLTPSILLRCGTAWLCKPTMVFGHVRTLSVGVTIQNAGNFPNALEWSGLLYKWRLFTPILERFTRLTHLQFIFLALPRTFPVVLTSLPMMTDLTVERCTFTGPVSFYGVVLSVVRLRLKDVCWDDEPDEITLVRGCPLLEVLYLGWHYRIADTLNVENTRNLSQHLRELTVNSVLQAWSGNRTERVKEQQTFFNFIEAWSGLKALTLKGGWPLFDTGAFPAAKQALPDYLVAYTGPIHFYRSTIHTHIGLKKAVFIEPHLSVPELLMFLPSLPLATHVALSGLCLDKEPIEDQDTLKVVLKQCKEVEELVVNPAHVPLQGAAWMLNILRRCLHHRQKIRFIFIPGIDAHDLDVEHGFDGLDDICPSLRLIQFHKRKWDCGNGKWTEIDM</sequence>
<name>A0A9W9AM27_9AGAR</name>
<evidence type="ECO:0000313" key="1">
    <source>
        <dbReference type="EMBL" id="KAJ4484375.1"/>
    </source>
</evidence>
<accession>A0A9W9AM27</accession>
<evidence type="ECO:0000313" key="2">
    <source>
        <dbReference type="Proteomes" id="UP001150238"/>
    </source>
</evidence>
<dbReference type="AlphaFoldDB" id="A0A9W9AM27"/>
<dbReference type="EMBL" id="JANVFS010000012">
    <property type="protein sequence ID" value="KAJ4484375.1"/>
    <property type="molecule type" value="Genomic_DNA"/>
</dbReference>